<dbReference type="Pfam" id="PF12833">
    <property type="entry name" value="HTH_18"/>
    <property type="match status" value="1"/>
</dbReference>
<dbReference type="GO" id="GO:0003700">
    <property type="term" value="F:DNA-binding transcription factor activity"/>
    <property type="evidence" value="ECO:0007669"/>
    <property type="project" value="InterPro"/>
</dbReference>
<keyword evidence="1" id="KW-0805">Transcription regulation</keyword>
<dbReference type="KEGG" id="apac:S7S_08375"/>
<protein>
    <submittedName>
        <fullName evidence="5">AraC family transcriptional regulator</fullName>
    </submittedName>
</protein>
<sequence>MNSGQQKTLLQNRPGVPAVYLLLLCDVIRGLGHDDATLLEGLGVTRSSLLQPDARAPLAVCHTACQRAVALAGEQGLGLIYARALKVSLHGPLGMMALSSPSVGAAIDAAARYVTLRAPFLAVRYETDGDTAAITLEALWDLGDLEIFILEVMLVSLAHMAEQLMGEPLTGAEIHMRGAEPAYLARQAAQVPARMRYEQPVCQLRVPQSYFMASPRLADPAIAALAREQCEQEFRQLFAAGESQVMHVAQRLQQVPEGEPLPGLEEMAAVLHTSSRTLKRRLQEEGANYRDLVDAELQQRACRLLGDTRLGVSEVAYQLGYNDVSNFSRAFRRWTGQTPREWRGARER</sequence>
<dbReference type="PRINTS" id="PR00032">
    <property type="entry name" value="HTHARAC"/>
</dbReference>
<keyword evidence="6" id="KW-1185">Reference proteome</keyword>
<name>A0A0B4XIK7_9GAMM</name>
<dbReference type="HOGENOM" id="CLU_047522_3_1_6"/>
<dbReference type="InterPro" id="IPR009057">
    <property type="entry name" value="Homeodomain-like_sf"/>
</dbReference>
<keyword evidence="3" id="KW-0804">Transcription</keyword>
<dbReference type="Gene3D" id="1.10.10.60">
    <property type="entry name" value="Homeodomain-like"/>
    <property type="match status" value="1"/>
</dbReference>
<evidence type="ECO:0000313" key="6">
    <source>
        <dbReference type="Proteomes" id="UP000006764"/>
    </source>
</evidence>
<evidence type="ECO:0000259" key="4">
    <source>
        <dbReference type="PROSITE" id="PS01124"/>
    </source>
</evidence>
<dbReference type="PROSITE" id="PS01124">
    <property type="entry name" value="HTH_ARAC_FAMILY_2"/>
    <property type="match status" value="1"/>
</dbReference>
<dbReference type="RefSeq" id="WP_169745555.1">
    <property type="nucleotide sequence ID" value="NZ_CP004387.1"/>
</dbReference>
<reference evidence="5 6" key="1">
    <citation type="journal article" date="2012" name="J. Bacteriol.">
        <title>Genome sequence of an alkane-degrading bacterium, Alcanivorax pacificus type strain W11-5, isolated from deep sea sediment.</title>
        <authorList>
            <person name="Lai Q."/>
            <person name="Shao Z."/>
        </authorList>
    </citation>
    <scope>NUCLEOTIDE SEQUENCE [LARGE SCALE GENOMIC DNA]</scope>
    <source>
        <strain evidence="5 6">W11-5</strain>
    </source>
</reference>
<proteinExistence type="predicted"/>
<dbReference type="STRING" id="391936.S7S_08375"/>
<evidence type="ECO:0000313" key="5">
    <source>
        <dbReference type="EMBL" id="AJD48089.1"/>
    </source>
</evidence>
<dbReference type="PANTHER" id="PTHR47894:SF1">
    <property type="entry name" value="HTH-TYPE TRANSCRIPTIONAL REGULATOR VQSM"/>
    <property type="match status" value="1"/>
</dbReference>
<evidence type="ECO:0000256" key="3">
    <source>
        <dbReference type="ARBA" id="ARBA00023163"/>
    </source>
</evidence>
<keyword evidence="2" id="KW-0238">DNA-binding</keyword>
<dbReference type="InterPro" id="IPR018060">
    <property type="entry name" value="HTH_AraC"/>
</dbReference>
<gene>
    <name evidence="5" type="ORF">S7S_08375</name>
</gene>
<dbReference type="PANTHER" id="PTHR47894">
    <property type="entry name" value="HTH-TYPE TRANSCRIPTIONAL REGULATOR GADX"/>
    <property type="match status" value="1"/>
</dbReference>
<dbReference type="Proteomes" id="UP000006764">
    <property type="component" value="Chromosome"/>
</dbReference>
<dbReference type="SUPFAM" id="SSF46689">
    <property type="entry name" value="Homeodomain-like"/>
    <property type="match status" value="1"/>
</dbReference>
<feature type="domain" description="HTH araC/xylS-type" evidence="4">
    <location>
        <begin position="242"/>
        <end position="345"/>
    </location>
</feature>
<dbReference type="GO" id="GO:0005829">
    <property type="term" value="C:cytosol"/>
    <property type="evidence" value="ECO:0007669"/>
    <property type="project" value="TreeGrafter"/>
</dbReference>
<dbReference type="SMART" id="SM00342">
    <property type="entry name" value="HTH_ARAC"/>
    <property type="match status" value="1"/>
</dbReference>
<organism evidence="5 6">
    <name type="scientific">Isoalcanivorax pacificus W11-5</name>
    <dbReference type="NCBI Taxonomy" id="391936"/>
    <lineage>
        <taxon>Bacteria</taxon>
        <taxon>Pseudomonadati</taxon>
        <taxon>Pseudomonadota</taxon>
        <taxon>Gammaproteobacteria</taxon>
        <taxon>Oceanospirillales</taxon>
        <taxon>Alcanivoracaceae</taxon>
        <taxon>Isoalcanivorax</taxon>
    </lineage>
</organism>
<accession>A0A0B4XIK7</accession>
<dbReference type="AlphaFoldDB" id="A0A0B4XIK7"/>
<dbReference type="GO" id="GO:0000976">
    <property type="term" value="F:transcription cis-regulatory region binding"/>
    <property type="evidence" value="ECO:0007669"/>
    <property type="project" value="TreeGrafter"/>
</dbReference>
<dbReference type="Pfam" id="PF12625">
    <property type="entry name" value="Arabinose_bd"/>
    <property type="match status" value="1"/>
</dbReference>
<dbReference type="InterPro" id="IPR020449">
    <property type="entry name" value="Tscrpt_reg_AraC-type_HTH"/>
</dbReference>
<evidence type="ECO:0000256" key="1">
    <source>
        <dbReference type="ARBA" id="ARBA00023015"/>
    </source>
</evidence>
<evidence type="ECO:0000256" key="2">
    <source>
        <dbReference type="ARBA" id="ARBA00023125"/>
    </source>
</evidence>
<dbReference type="EMBL" id="CP004387">
    <property type="protein sequence ID" value="AJD48089.1"/>
    <property type="molecule type" value="Genomic_DNA"/>
</dbReference>
<dbReference type="InterPro" id="IPR032687">
    <property type="entry name" value="AraC-type_N"/>
</dbReference>